<accession>A0A382VKA1</accession>
<organism evidence="4">
    <name type="scientific">marine metagenome</name>
    <dbReference type="NCBI Taxonomy" id="408172"/>
    <lineage>
        <taxon>unclassified sequences</taxon>
        <taxon>metagenomes</taxon>
        <taxon>ecological metagenomes</taxon>
    </lineage>
</organism>
<dbReference type="GO" id="GO:0005840">
    <property type="term" value="C:ribosome"/>
    <property type="evidence" value="ECO:0007669"/>
    <property type="project" value="UniProtKB-KW"/>
</dbReference>
<dbReference type="GO" id="GO:0006412">
    <property type="term" value="P:translation"/>
    <property type="evidence" value="ECO:0007669"/>
    <property type="project" value="InterPro"/>
</dbReference>
<keyword evidence="3" id="KW-0687">Ribonucleoprotein</keyword>
<dbReference type="NCBIfam" id="TIGR00009">
    <property type="entry name" value="L28"/>
    <property type="match status" value="1"/>
</dbReference>
<name>A0A382VKA1_9ZZZZ</name>
<comment type="similarity">
    <text evidence="1">Belongs to the bacterial ribosomal protein bL28 family.</text>
</comment>
<evidence type="ECO:0000313" key="4">
    <source>
        <dbReference type="EMBL" id="SVD46947.1"/>
    </source>
</evidence>
<dbReference type="Pfam" id="PF00830">
    <property type="entry name" value="Ribosomal_L28"/>
    <property type="match status" value="1"/>
</dbReference>
<dbReference type="InterPro" id="IPR037147">
    <property type="entry name" value="Ribosomal_bL28_sf"/>
</dbReference>
<dbReference type="InterPro" id="IPR001383">
    <property type="entry name" value="Ribosomal_bL28_bact-type"/>
</dbReference>
<gene>
    <name evidence="4" type="ORF">METZ01_LOCUS399801</name>
</gene>
<proteinExistence type="inferred from homology"/>
<dbReference type="AlphaFoldDB" id="A0A382VKA1"/>
<evidence type="ECO:0000256" key="3">
    <source>
        <dbReference type="ARBA" id="ARBA00023274"/>
    </source>
</evidence>
<dbReference type="GO" id="GO:1990904">
    <property type="term" value="C:ribonucleoprotein complex"/>
    <property type="evidence" value="ECO:0007669"/>
    <property type="project" value="UniProtKB-KW"/>
</dbReference>
<evidence type="ECO:0000256" key="1">
    <source>
        <dbReference type="ARBA" id="ARBA00008760"/>
    </source>
</evidence>
<dbReference type="GO" id="GO:0003735">
    <property type="term" value="F:structural constituent of ribosome"/>
    <property type="evidence" value="ECO:0007669"/>
    <property type="project" value="InterPro"/>
</dbReference>
<sequence length="87" mass="9618">MAKVCEITGARVRRGGKIHRSGLAKKKGGIGRHVTKVNKRNVSPNLRKKRIWVPELNKYVKVKLTARALKTVAKNGAYTTLKKAGVI</sequence>
<dbReference type="InterPro" id="IPR034704">
    <property type="entry name" value="Ribosomal_bL28/bL31-like_sf"/>
</dbReference>
<reference evidence="4" key="1">
    <citation type="submission" date="2018-05" db="EMBL/GenBank/DDBJ databases">
        <authorList>
            <person name="Lanie J.A."/>
            <person name="Ng W.-L."/>
            <person name="Kazmierczak K.M."/>
            <person name="Andrzejewski T.M."/>
            <person name="Davidsen T.M."/>
            <person name="Wayne K.J."/>
            <person name="Tettelin H."/>
            <person name="Glass J.I."/>
            <person name="Rusch D."/>
            <person name="Podicherti R."/>
            <person name="Tsui H.-C.T."/>
            <person name="Winkler M.E."/>
        </authorList>
    </citation>
    <scope>NUCLEOTIDE SEQUENCE</scope>
</reference>
<evidence type="ECO:0008006" key="5">
    <source>
        <dbReference type="Google" id="ProtNLM"/>
    </source>
</evidence>
<dbReference type="HAMAP" id="MF_00373">
    <property type="entry name" value="Ribosomal_bL28"/>
    <property type="match status" value="1"/>
</dbReference>
<evidence type="ECO:0000256" key="2">
    <source>
        <dbReference type="ARBA" id="ARBA00022980"/>
    </source>
</evidence>
<dbReference type="PANTHER" id="PTHR13528:SF2">
    <property type="entry name" value="LARGE RIBOSOMAL SUBUNIT PROTEIN BL28M"/>
    <property type="match status" value="1"/>
</dbReference>
<dbReference type="PANTHER" id="PTHR13528">
    <property type="entry name" value="39S RIBOSOMAL PROTEIN L28, MITOCHONDRIAL"/>
    <property type="match status" value="1"/>
</dbReference>
<dbReference type="InterPro" id="IPR026569">
    <property type="entry name" value="Ribosomal_bL28"/>
</dbReference>
<protein>
    <recommendedName>
        <fullName evidence="5">50S ribosomal protein L28</fullName>
    </recommendedName>
</protein>
<dbReference type="Gene3D" id="2.30.170.40">
    <property type="entry name" value="Ribosomal protein L28/L24"/>
    <property type="match status" value="1"/>
</dbReference>
<dbReference type="SUPFAM" id="SSF143800">
    <property type="entry name" value="L28p-like"/>
    <property type="match status" value="1"/>
</dbReference>
<keyword evidence="2" id="KW-0689">Ribosomal protein</keyword>
<dbReference type="EMBL" id="UINC01152652">
    <property type="protein sequence ID" value="SVD46947.1"/>
    <property type="molecule type" value="Genomic_DNA"/>
</dbReference>